<comment type="caution">
    <text evidence="3">The sequence shown here is derived from an EMBL/GenBank/DDBJ whole genome shotgun (WGS) entry which is preliminary data.</text>
</comment>
<feature type="transmembrane region" description="Helical" evidence="2">
    <location>
        <begin position="38"/>
        <end position="58"/>
    </location>
</feature>
<keyword evidence="2" id="KW-1133">Transmembrane helix</keyword>
<dbReference type="RefSeq" id="WP_386705556.1">
    <property type="nucleotide sequence ID" value="NZ_JBHRYF010000001.1"/>
</dbReference>
<keyword evidence="4" id="KW-1185">Reference proteome</keyword>
<name>A0ABV7UPC6_9GAMM</name>
<evidence type="ECO:0000256" key="2">
    <source>
        <dbReference type="SAM" id="Phobius"/>
    </source>
</evidence>
<organism evidence="3 4">
    <name type="scientific">Luteimonas notoginsengisoli</name>
    <dbReference type="NCBI Taxonomy" id="1578200"/>
    <lineage>
        <taxon>Bacteria</taxon>
        <taxon>Pseudomonadati</taxon>
        <taxon>Pseudomonadota</taxon>
        <taxon>Gammaproteobacteria</taxon>
        <taxon>Lysobacterales</taxon>
        <taxon>Lysobacteraceae</taxon>
        <taxon>Luteimonas</taxon>
    </lineage>
</organism>
<evidence type="ECO:0008006" key="5">
    <source>
        <dbReference type="Google" id="ProtNLM"/>
    </source>
</evidence>
<protein>
    <recommendedName>
        <fullName evidence="5">DUF4234 domain-containing protein</fullName>
    </recommendedName>
</protein>
<reference evidence="4" key="1">
    <citation type="journal article" date="2019" name="Int. J. Syst. Evol. Microbiol.">
        <title>The Global Catalogue of Microorganisms (GCM) 10K type strain sequencing project: providing services to taxonomists for standard genome sequencing and annotation.</title>
        <authorList>
            <consortium name="The Broad Institute Genomics Platform"/>
            <consortium name="The Broad Institute Genome Sequencing Center for Infectious Disease"/>
            <person name="Wu L."/>
            <person name="Ma J."/>
        </authorList>
    </citation>
    <scope>NUCLEOTIDE SEQUENCE [LARGE SCALE GENOMIC DNA]</scope>
    <source>
        <strain evidence="4">KCTC 42211</strain>
    </source>
</reference>
<evidence type="ECO:0000313" key="3">
    <source>
        <dbReference type="EMBL" id="MFC3658785.1"/>
    </source>
</evidence>
<gene>
    <name evidence="3" type="ORF">ACFOM9_01670</name>
</gene>
<feature type="region of interest" description="Disordered" evidence="1">
    <location>
        <begin position="86"/>
        <end position="109"/>
    </location>
</feature>
<proteinExistence type="predicted"/>
<evidence type="ECO:0000313" key="4">
    <source>
        <dbReference type="Proteomes" id="UP001595724"/>
    </source>
</evidence>
<dbReference type="Proteomes" id="UP001595724">
    <property type="component" value="Unassembled WGS sequence"/>
</dbReference>
<keyword evidence="2" id="KW-0812">Transmembrane</keyword>
<dbReference type="EMBL" id="JBHRYF010000001">
    <property type="protein sequence ID" value="MFC3658785.1"/>
    <property type="molecule type" value="Genomic_DNA"/>
</dbReference>
<keyword evidence="2" id="KW-0472">Membrane</keyword>
<sequence>MTERGVSSGDRDFGSLRFSSRRNRYAEGTPEDNANSRFVIGLVVFVAVALLYPWYSYWVQTQLLARDFQRAAGELGAQLRDETQAMTDRMQRDQVQQRAAVNRRRVTDV</sequence>
<evidence type="ECO:0000256" key="1">
    <source>
        <dbReference type="SAM" id="MobiDB-lite"/>
    </source>
</evidence>
<accession>A0ABV7UPC6</accession>